<evidence type="ECO:0000256" key="1">
    <source>
        <dbReference type="SAM" id="MobiDB-lite"/>
    </source>
</evidence>
<gene>
    <name evidence="3" type="ORF">M5K25_023331</name>
</gene>
<dbReference type="Pfam" id="PF07802">
    <property type="entry name" value="GCK"/>
    <property type="match status" value="1"/>
</dbReference>
<comment type="caution">
    <text evidence="3">The sequence shown here is derived from an EMBL/GenBank/DDBJ whole genome shotgun (WGS) entry which is preliminary data.</text>
</comment>
<feature type="domain" description="GCK" evidence="2">
    <location>
        <begin position="72"/>
        <end position="138"/>
    </location>
</feature>
<feature type="region of interest" description="Disordered" evidence="1">
    <location>
        <begin position="1"/>
        <end position="55"/>
    </location>
</feature>
<dbReference type="InterPro" id="IPR012891">
    <property type="entry name" value="GCK_dom"/>
</dbReference>
<keyword evidence="4" id="KW-1185">Reference proteome</keyword>
<evidence type="ECO:0000259" key="2">
    <source>
        <dbReference type="SMART" id="SM01227"/>
    </source>
</evidence>
<dbReference type="EMBL" id="JANQDX010000017">
    <property type="protein sequence ID" value="KAL0908822.1"/>
    <property type="molecule type" value="Genomic_DNA"/>
</dbReference>
<accession>A0ABD0U7T9</accession>
<name>A0ABD0U7T9_DENTH</name>
<feature type="compositionally biased region" description="Polar residues" evidence="1">
    <location>
        <begin position="30"/>
        <end position="44"/>
    </location>
</feature>
<feature type="compositionally biased region" description="Pro residues" evidence="1">
    <location>
        <begin position="16"/>
        <end position="25"/>
    </location>
</feature>
<protein>
    <recommendedName>
        <fullName evidence="2">GCK domain-containing protein</fullName>
    </recommendedName>
</protein>
<dbReference type="PANTHER" id="PTHR34357:SF2">
    <property type="entry name" value="F26F24.3-RELATED"/>
    <property type="match status" value="1"/>
</dbReference>
<dbReference type="PANTHER" id="PTHR34357">
    <property type="entry name" value="F7A19.14 PROTEIN-RELATED"/>
    <property type="match status" value="1"/>
</dbReference>
<evidence type="ECO:0000313" key="4">
    <source>
        <dbReference type="Proteomes" id="UP001552299"/>
    </source>
</evidence>
<organism evidence="3 4">
    <name type="scientific">Dendrobium thyrsiflorum</name>
    <name type="common">Pinecone-like raceme dendrobium</name>
    <name type="synonym">Orchid</name>
    <dbReference type="NCBI Taxonomy" id="117978"/>
    <lineage>
        <taxon>Eukaryota</taxon>
        <taxon>Viridiplantae</taxon>
        <taxon>Streptophyta</taxon>
        <taxon>Embryophyta</taxon>
        <taxon>Tracheophyta</taxon>
        <taxon>Spermatophyta</taxon>
        <taxon>Magnoliopsida</taxon>
        <taxon>Liliopsida</taxon>
        <taxon>Asparagales</taxon>
        <taxon>Orchidaceae</taxon>
        <taxon>Epidendroideae</taxon>
        <taxon>Malaxideae</taxon>
        <taxon>Dendrobiinae</taxon>
        <taxon>Dendrobium</taxon>
    </lineage>
</organism>
<dbReference type="Proteomes" id="UP001552299">
    <property type="component" value="Unassembled WGS sequence"/>
</dbReference>
<evidence type="ECO:0000313" key="3">
    <source>
        <dbReference type="EMBL" id="KAL0908822.1"/>
    </source>
</evidence>
<sequence length="140" mass="16148">MDYPVGFPLSGNPQTPETPPPPVLPSPSTNGIPLSQNAQSSENPTNPPASCNGPPAIFTPEEVHVELTRMRFDDRFIAYMRAGRCRDYFNGWYVCMHRVVYDGENSQCCWWLAGVLRDCMFENYDYYEPLLSHFRRRTHR</sequence>
<proteinExistence type="predicted"/>
<reference evidence="3 4" key="1">
    <citation type="journal article" date="2024" name="Plant Biotechnol. J.">
        <title>Dendrobium thyrsiflorum genome and its molecular insights into genes involved in important horticultural traits.</title>
        <authorList>
            <person name="Chen B."/>
            <person name="Wang J.Y."/>
            <person name="Zheng P.J."/>
            <person name="Li K.L."/>
            <person name="Liang Y.M."/>
            <person name="Chen X.F."/>
            <person name="Zhang C."/>
            <person name="Zhao X."/>
            <person name="He X."/>
            <person name="Zhang G.Q."/>
            <person name="Liu Z.J."/>
            <person name="Xu Q."/>
        </authorList>
    </citation>
    <scope>NUCLEOTIDE SEQUENCE [LARGE SCALE GENOMIC DNA]</scope>
    <source>
        <strain evidence="3">GZMU011</strain>
    </source>
</reference>
<dbReference type="AlphaFoldDB" id="A0ABD0U7T9"/>
<dbReference type="SMART" id="SM01227">
    <property type="entry name" value="GCK"/>
    <property type="match status" value="1"/>
</dbReference>